<name>A0A8J7IXV0_9BACT</name>
<gene>
    <name evidence="7" type="primary">fliS</name>
    <name evidence="7" type="ORF">JFN93_08950</name>
</gene>
<evidence type="ECO:0000256" key="3">
    <source>
        <dbReference type="ARBA" id="ARBA00022490"/>
    </source>
</evidence>
<dbReference type="EMBL" id="JAEMHM010000006">
    <property type="protein sequence ID" value="MBJ6724832.1"/>
    <property type="molecule type" value="Genomic_DNA"/>
</dbReference>
<sequence length="142" mass="15558">MPANFNPYKQTQITTASPEKLLLMLYDGAISNCRQAQDRLSRKDLAGKGVYIGKALAIVGELLSTLNHEVGGDIAVNLERLYMYVMDELTRANVEGRAKSLDDAMQVMSTLREAWTQAIEQQRNERCLASAPAPVGRMAAAG</sequence>
<evidence type="ECO:0000313" key="8">
    <source>
        <dbReference type="Proteomes" id="UP000636888"/>
    </source>
</evidence>
<dbReference type="InterPro" id="IPR003713">
    <property type="entry name" value="FliS"/>
</dbReference>
<comment type="subcellular location">
    <subcellularLocation>
        <location evidence="1 6">Cytoplasm</location>
        <location evidence="1 6">Cytosol</location>
    </subcellularLocation>
</comment>
<dbReference type="GO" id="GO:0005829">
    <property type="term" value="C:cytosol"/>
    <property type="evidence" value="ECO:0007669"/>
    <property type="project" value="UniProtKB-SubCell"/>
</dbReference>
<dbReference type="PANTHER" id="PTHR34773">
    <property type="entry name" value="FLAGELLAR SECRETION CHAPERONE FLIS"/>
    <property type="match status" value="1"/>
</dbReference>
<protein>
    <recommendedName>
        <fullName evidence="6">Flagellar secretion chaperone FliS</fullName>
    </recommendedName>
</protein>
<comment type="caution">
    <text evidence="7">The sequence shown here is derived from an EMBL/GenBank/DDBJ whole genome shotgun (WGS) entry which is preliminary data.</text>
</comment>
<dbReference type="InterPro" id="IPR036584">
    <property type="entry name" value="FliS_sf"/>
</dbReference>
<evidence type="ECO:0000256" key="2">
    <source>
        <dbReference type="ARBA" id="ARBA00008787"/>
    </source>
</evidence>
<keyword evidence="7" id="KW-0969">Cilium</keyword>
<dbReference type="NCBIfam" id="TIGR00208">
    <property type="entry name" value="fliS"/>
    <property type="match status" value="1"/>
</dbReference>
<evidence type="ECO:0000256" key="5">
    <source>
        <dbReference type="ARBA" id="ARBA00023186"/>
    </source>
</evidence>
<comment type="similarity">
    <text evidence="2 6">Belongs to the FliS family.</text>
</comment>
<dbReference type="Proteomes" id="UP000636888">
    <property type="component" value="Unassembled WGS sequence"/>
</dbReference>
<dbReference type="AlphaFoldDB" id="A0A8J7IXV0"/>
<dbReference type="CDD" id="cd16098">
    <property type="entry name" value="FliS"/>
    <property type="match status" value="1"/>
</dbReference>
<dbReference type="Gene3D" id="1.20.120.340">
    <property type="entry name" value="Flagellar protein FliS"/>
    <property type="match status" value="1"/>
</dbReference>
<organism evidence="7 8">
    <name type="scientific">Geomesophilobacter sediminis</name>
    <dbReference type="NCBI Taxonomy" id="2798584"/>
    <lineage>
        <taxon>Bacteria</taxon>
        <taxon>Pseudomonadati</taxon>
        <taxon>Thermodesulfobacteriota</taxon>
        <taxon>Desulfuromonadia</taxon>
        <taxon>Geobacterales</taxon>
        <taxon>Geobacteraceae</taxon>
        <taxon>Geomesophilobacter</taxon>
    </lineage>
</organism>
<dbReference type="GO" id="GO:0071973">
    <property type="term" value="P:bacterial-type flagellum-dependent cell motility"/>
    <property type="evidence" value="ECO:0007669"/>
    <property type="project" value="TreeGrafter"/>
</dbReference>
<evidence type="ECO:0000256" key="6">
    <source>
        <dbReference type="PIRNR" id="PIRNR039090"/>
    </source>
</evidence>
<keyword evidence="7" id="KW-0282">Flagellum</keyword>
<evidence type="ECO:0000313" key="7">
    <source>
        <dbReference type="EMBL" id="MBJ6724832.1"/>
    </source>
</evidence>
<keyword evidence="3 6" id="KW-0963">Cytoplasm</keyword>
<accession>A0A8J7IXV0</accession>
<dbReference type="SUPFAM" id="SSF101116">
    <property type="entry name" value="Flagellar export chaperone FliS"/>
    <property type="match status" value="1"/>
</dbReference>
<keyword evidence="4 6" id="KW-1005">Bacterial flagellum biogenesis</keyword>
<evidence type="ECO:0000256" key="1">
    <source>
        <dbReference type="ARBA" id="ARBA00004514"/>
    </source>
</evidence>
<proteinExistence type="inferred from homology"/>
<dbReference type="PIRSF" id="PIRSF039090">
    <property type="entry name" value="Flis"/>
    <property type="match status" value="1"/>
</dbReference>
<evidence type="ECO:0000256" key="4">
    <source>
        <dbReference type="ARBA" id="ARBA00022795"/>
    </source>
</evidence>
<keyword evidence="5" id="KW-0143">Chaperone</keyword>
<dbReference type="RefSeq" id="WP_199383718.1">
    <property type="nucleotide sequence ID" value="NZ_JAEMHM010000006.1"/>
</dbReference>
<dbReference type="Pfam" id="PF02561">
    <property type="entry name" value="FliS"/>
    <property type="match status" value="1"/>
</dbReference>
<dbReference type="GO" id="GO:0044780">
    <property type="term" value="P:bacterial-type flagellum assembly"/>
    <property type="evidence" value="ECO:0007669"/>
    <property type="project" value="InterPro"/>
</dbReference>
<keyword evidence="7" id="KW-0966">Cell projection</keyword>
<reference evidence="7" key="1">
    <citation type="submission" date="2020-12" db="EMBL/GenBank/DDBJ databases">
        <title>Geomonas sp. Red875, isolated from river sediment.</title>
        <authorList>
            <person name="Xu Z."/>
            <person name="Zhang Z."/>
            <person name="Masuda Y."/>
            <person name="Itoh H."/>
            <person name="Senoo K."/>
        </authorList>
    </citation>
    <scope>NUCLEOTIDE SEQUENCE</scope>
    <source>
        <strain evidence="7">Red875</strain>
    </source>
</reference>
<dbReference type="PANTHER" id="PTHR34773:SF1">
    <property type="entry name" value="FLAGELLAR SECRETION CHAPERONE FLIS"/>
    <property type="match status" value="1"/>
</dbReference>
<keyword evidence="8" id="KW-1185">Reference proteome</keyword>